<dbReference type="RefSeq" id="WP_046650238.1">
    <property type="nucleotide sequence ID" value="NZ_JABAGA010000005.1"/>
</dbReference>
<protein>
    <submittedName>
        <fullName evidence="2">Low molecular weight phosphatase family protein</fullName>
    </submittedName>
</protein>
<dbReference type="OrthoDB" id="4411845at2"/>
<dbReference type="EMBL" id="JABAGA010000005">
    <property type="protein sequence ID" value="NMF09737.1"/>
    <property type="molecule type" value="Genomic_DNA"/>
</dbReference>
<sequence length="141" mass="15223">MMPEILYVSGSNMGMSRIAEGLTRHVAPSVTVTSAGIDVDPDDRGVDEDARRACAEIGARCDGDPLQLAPSLADRADVVVVLGDIDVSEHVAPDVDTQRWEIRDPAADGVRGVERYRLLRDDLRERILGVLEDLGEAPSAM</sequence>
<dbReference type="Proteomes" id="UP000589552">
    <property type="component" value="Unassembled WGS sequence"/>
</dbReference>
<dbReference type="AlphaFoldDB" id="A0A0M2XJL2"/>
<dbReference type="InterPro" id="IPR023485">
    <property type="entry name" value="Ptyr_pPase"/>
</dbReference>
<proteinExistence type="predicted"/>
<evidence type="ECO:0000313" key="2">
    <source>
        <dbReference type="EMBL" id="NMF09737.1"/>
    </source>
</evidence>
<dbReference type="SUPFAM" id="SSF52788">
    <property type="entry name" value="Phosphotyrosine protein phosphatases I"/>
    <property type="match status" value="1"/>
</dbReference>
<dbReference type="InterPro" id="IPR036196">
    <property type="entry name" value="Ptyr_pPase_sf"/>
</dbReference>
<evidence type="ECO:0000259" key="1">
    <source>
        <dbReference type="SMART" id="SM00226"/>
    </source>
</evidence>
<organism evidence="2 3">
    <name type="scientific">Corynebacterium xerosis</name>
    <dbReference type="NCBI Taxonomy" id="1725"/>
    <lineage>
        <taxon>Bacteria</taxon>
        <taxon>Bacillati</taxon>
        <taxon>Actinomycetota</taxon>
        <taxon>Actinomycetes</taxon>
        <taxon>Mycobacteriales</taxon>
        <taxon>Corynebacteriaceae</taxon>
        <taxon>Corynebacterium</taxon>
    </lineage>
</organism>
<accession>A0A0M2XJL2</accession>
<comment type="caution">
    <text evidence="2">The sequence shown here is derived from an EMBL/GenBank/DDBJ whole genome shotgun (WGS) entry which is preliminary data.</text>
</comment>
<dbReference type="Pfam" id="PF01451">
    <property type="entry name" value="LMWPc"/>
    <property type="match status" value="1"/>
</dbReference>
<dbReference type="Gene3D" id="3.40.50.2300">
    <property type="match status" value="1"/>
</dbReference>
<evidence type="ECO:0000313" key="3">
    <source>
        <dbReference type="Proteomes" id="UP000589552"/>
    </source>
</evidence>
<dbReference type="SMART" id="SM00226">
    <property type="entry name" value="LMWPc"/>
    <property type="match status" value="1"/>
</dbReference>
<dbReference type="GeneID" id="95321014"/>
<reference evidence="2 3" key="1">
    <citation type="submission" date="2020-04" db="EMBL/GenBank/DDBJ databases">
        <authorList>
            <person name="Hitch T.C.A."/>
            <person name="Wylensek D."/>
            <person name="Clavel T."/>
        </authorList>
    </citation>
    <scope>NUCLEOTIDE SEQUENCE [LARGE SCALE GENOMIC DNA]</scope>
    <source>
        <strain evidence="2 3">BL-383-APC-2I</strain>
    </source>
</reference>
<feature type="domain" description="Phosphotyrosine protein phosphatase I" evidence="1">
    <location>
        <begin position="3"/>
        <end position="133"/>
    </location>
</feature>
<name>A0A0M2XJL2_9CORY</name>
<gene>
    <name evidence="2" type="ORF">HF852_09035</name>
</gene>